<name>A0AAD8LJ86_BABGI</name>
<evidence type="ECO:0000256" key="1">
    <source>
        <dbReference type="SAM" id="SignalP"/>
    </source>
</evidence>
<feature type="chain" id="PRO_5042152397" evidence="1">
    <location>
        <begin position="21"/>
        <end position="111"/>
    </location>
</feature>
<keyword evidence="1" id="KW-0732">Signal</keyword>
<dbReference type="Proteomes" id="UP001230268">
    <property type="component" value="Unassembled WGS sequence"/>
</dbReference>
<evidence type="ECO:0000313" key="3">
    <source>
        <dbReference type="Proteomes" id="UP001230268"/>
    </source>
</evidence>
<sequence>MFKVWVVLAFASLLLRNTAATQADSYPEQNHDGNIPFVNVEMQPSQRWKDARMGLDRLKKELSYVVDREIEKAKTSLIDKLDTASYIQSPVSQIKLLQHKNAYRNKTQKAH</sequence>
<evidence type="ECO:0000313" key="2">
    <source>
        <dbReference type="EMBL" id="KAK1442582.1"/>
    </source>
</evidence>
<keyword evidence="3" id="KW-1185">Reference proteome</keyword>
<accession>A0AAD8LJ86</accession>
<proteinExistence type="predicted"/>
<feature type="signal peptide" evidence="1">
    <location>
        <begin position="1"/>
        <end position="20"/>
    </location>
</feature>
<dbReference type="EMBL" id="JAVEPI010000003">
    <property type="protein sequence ID" value="KAK1442582.1"/>
    <property type="molecule type" value="Genomic_DNA"/>
</dbReference>
<protein>
    <submittedName>
        <fullName evidence="2">Uncharacterized protein</fullName>
    </submittedName>
</protein>
<dbReference type="AlphaFoldDB" id="A0AAD8LJ86"/>
<reference evidence="2" key="1">
    <citation type="submission" date="2023-08" db="EMBL/GenBank/DDBJ databases">
        <title>Draft sequence of the Babesia gibsoni genome.</title>
        <authorList>
            <person name="Yamagishi J.Y."/>
            <person name="Xuan X.X."/>
        </authorList>
    </citation>
    <scope>NUCLEOTIDE SEQUENCE</scope>
    <source>
        <strain evidence="2">Azabu</strain>
    </source>
</reference>
<organism evidence="2 3">
    <name type="scientific">Babesia gibsoni</name>
    <dbReference type="NCBI Taxonomy" id="33632"/>
    <lineage>
        <taxon>Eukaryota</taxon>
        <taxon>Sar</taxon>
        <taxon>Alveolata</taxon>
        <taxon>Apicomplexa</taxon>
        <taxon>Aconoidasida</taxon>
        <taxon>Piroplasmida</taxon>
        <taxon>Babesiidae</taxon>
        <taxon>Babesia</taxon>
    </lineage>
</organism>
<gene>
    <name evidence="2" type="ORF">BgAZ_301000</name>
</gene>
<comment type="caution">
    <text evidence="2">The sequence shown here is derived from an EMBL/GenBank/DDBJ whole genome shotgun (WGS) entry which is preliminary data.</text>
</comment>